<reference evidence="2 3" key="1">
    <citation type="submission" date="2023-08" db="EMBL/GenBank/DDBJ databases">
        <title>A Necator americanus chromosomal reference genome.</title>
        <authorList>
            <person name="Ilik V."/>
            <person name="Petrzelkova K.J."/>
            <person name="Pardy F."/>
            <person name="Fuh T."/>
            <person name="Niatou-Singa F.S."/>
            <person name="Gouil Q."/>
            <person name="Baker L."/>
            <person name="Ritchie M.E."/>
            <person name="Jex A.R."/>
            <person name="Gazzola D."/>
            <person name="Li H."/>
            <person name="Toshio Fujiwara R."/>
            <person name="Zhan B."/>
            <person name="Aroian R.V."/>
            <person name="Pafco B."/>
            <person name="Schwarz E.M."/>
        </authorList>
    </citation>
    <scope>NUCLEOTIDE SEQUENCE [LARGE SCALE GENOMIC DNA]</scope>
    <source>
        <strain evidence="2 3">Aroian</strain>
        <tissue evidence="2">Whole animal</tissue>
    </source>
</reference>
<gene>
    <name evidence="2" type="primary">Necator_chrII.g8300</name>
    <name evidence="2" type="ORF">RB195_020506</name>
</gene>
<feature type="region of interest" description="Disordered" evidence="1">
    <location>
        <begin position="33"/>
        <end position="67"/>
    </location>
</feature>
<organism evidence="2 3">
    <name type="scientific">Necator americanus</name>
    <name type="common">Human hookworm</name>
    <dbReference type="NCBI Taxonomy" id="51031"/>
    <lineage>
        <taxon>Eukaryota</taxon>
        <taxon>Metazoa</taxon>
        <taxon>Ecdysozoa</taxon>
        <taxon>Nematoda</taxon>
        <taxon>Chromadorea</taxon>
        <taxon>Rhabditida</taxon>
        <taxon>Rhabditina</taxon>
        <taxon>Rhabditomorpha</taxon>
        <taxon>Strongyloidea</taxon>
        <taxon>Ancylostomatidae</taxon>
        <taxon>Bunostominae</taxon>
        <taxon>Necator</taxon>
    </lineage>
</organism>
<accession>A0ABR1CKL5</accession>
<proteinExistence type="predicted"/>
<protein>
    <submittedName>
        <fullName evidence="2">Uncharacterized protein</fullName>
    </submittedName>
</protein>
<keyword evidence="3" id="KW-1185">Reference proteome</keyword>
<dbReference type="EMBL" id="JAVFWL010000002">
    <property type="protein sequence ID" value="KAK6738436.1"/>
    <property type="molecule type" value="Genomic_DNA"/>
</dbReference>
<comment type="caution">
    <text evidence="2">The sequence shown here is derived from an EMBL/GenBank/DDBJ whole genome shotgun (WGS) entry which is preliminary data.</text>
</comment>
<evidence type="ECO:0000256" key="1">
    <source>
        <dbReference type="SAM" id="MobiDB-lite"/>
    </source>
</evidence>
<dbReference type="Proteomes" id="UP001303046">
    <property type="component" value="Unassembled WGS sequence"/>
</dbReference>
<name>A0ABR1CKL5_NECAM</name>
<sequence>MTTRNLKPGKVARQLLEGLDWTTFYLTITEWNEDSKNSNSGRNLSPKRSIRTFGGPWRNRSGEQNRA</sequence>
<evidence type="ECO:0000313" key="3">
    <source>
        <dbReference type="Proteomes" id="UP001303046"/>
    </source>
</evidence>
<evidence type="ECO:0000313" key="2">
    <source>
        <dbReference type="EMBL" id="KAK6738436.1"/>
    </source>
</evidence>